<proteinExistence type="predicted"/>
<evidence type="ECO:0000313" key="1">
    <source>
        <dbReference type="EMBL" id="KAI8434413.1"/>
    </source>
</evidence>
<organism evidence="1 2">
    <name type="scientific">Choristoneura fumiferana</name>
    <name type="common">Spruce budworm moth</name>
    <name type="synonym">Archips fumiferana</name>
    <dbReference type="NCBI Taxonomy" id="7141"/>
    <lineage>
        <taxon>Eukaryota</taxon>
        <taxon>Metazoa</taxon>
        <taxon>Ecdysozoa</taxon>
        <taxon>Arthropoda</taxon>
        <taxon>Hexapoda</taxon>
        <taxon>Insecta</taxon>
        <taxon>Pterygota</taxon>
        <taxon>Neoptera</taxon>
        <taxon>Endopterygota</taxon>
        <taxon>Lepidoptera</taxon>
        <taxon>Glossata</taxon>
        <taxon>Ditrysia</taxon>
        <taxon>Tortricoidea</taxon>
        <taxon>Tortricidae</taxon>
        <taxon>Tortricinae</taxon>
        <taxon>Choristoneura</taxon>
    </lineage>
</organism>
<evidence type="ECO:0000313" key="2">
    <source>
        <dbReference type="Proteomes" id="UP001064048"/>
    </source>
</evidence>
<name>A0ACC0KD85_CHOFU</name>
<comment type="caution">
    <text evidence="1">The sequence shown here is derived from an EMBL/GenBank/DDBJ whole genome shotgun (WGS) entry which is preliminary data.</text>
</comment>
<keyword evidence="2" id="KW-1185">Reference proteome</keyword>
<sequence length="549" mass="62411">MSHFGNFMDGVPVKISEKYKRPPRIDLPYSVHECPQRAQNVVDNVKYCSTFEKNVLSKLKELRSAKETKKNERRHRLQLLEEAKQKKLDAIATAEAEERLKQLSVSEVSYPSTDEISAISPDEKADKNCDVTPTLEEVPEPEELPTPEVSYPTCSNPEPEQNILQPIQILSNYPQNSLLDDPDPLQELKNNAKLAKIPQYNHNVETLTFKDFEHDTSSPFDNVELKTINDMELLAQILQSQRESQSSCPQQYVPEQTYVPVPSCASQVQIEGMAYLPNAYTEQPMQGPGVMYVAPQHYPVSNGYYIPTDNACDSQMPIENINMYMPNYQYYVPANPYPIDPTYYNNQMPMNTDMNQTQNEPTYIPHPYYFQYPQMPVPVPPMDNPVHEQNNIIDNTSSSSQNVTKSRSRSVPDIVKELNEELVSAQLRANERSYNASPAPSNIPNAASTSNSVKKTERRSRRKQEQMPNPYEKLTPKLQDMCQKIHGMGFPLDRVARVCTLVGDNDKKVIEGLLILGDLMDLGFSERKVSAALAKHEFNRDKALDELVS</sequence>
<accession>A0ACC0KD85</accession>
<gene>
    <name evidence="1" type="ORF">MSG28_012448</name>
</gene>
<dbReference type="Proteomes" id="UP001064048">
    <property type="component" value="Chromosome 21"/>
</dbReference>
<dbReference type="EMBL" id="CM046121">
    <property type="protein sequence ID" value="KAI8434413.1"/>
    <property type="molecule type" value="Genomic_DNA"/>
</dbReference>
<reference evidence="1 2" key="1">
    <citation type="journal article" date="2022" name="Genome Biol. Evol.">
        <title>The Spruce Budworm Genome: Reconstructing the Evolutionary History of Antifreeze Proteins.</title>
        <authorList>
            <person name="Beliveau C."/>
            <person name="Gagne P."/>
            <person name="Picq S."/>
            <person name="Vernygora O."/>
            <person name="Keeling C.I."/>
            <person name="Pinkney K."/>
            <person name="Doucet D."/>
            <person name="Wen F."/>
            <person name="Johnston J.S."/>
            <person name="Maaroufi H."/>
            <person name="Boyle B."/>
            <person name="Laroche J."/>
            <person name="Dewar K."/>
            <person name="Juretic N."/>
            <person name="Blackburn G."/>
            <person name="Nisole A."/>
            <person name="Brunet B."/>
            <person name="Brandao M."/>
            <person name="Lumley L."/>
            <person name="Duan J."/>
            <person name="Quan G."/>
            <person name="Lucarotti C.J."/>
            <person name="Roe A.D."/>
            <person name="Sperling F.A.H."/>
            <person name="Levesque R.C."/>
            <person name="Cusson M."/>
        </authorList>
    </citation>
    <scope>NUCLEOTIDE SEQUENCE [LARGE SCALE GENOMIC DNA]</scope>
    <source>
        <strain evidence="1">Glfc:IPQL:Cfum</strain>
    </source>
</reference>
<protein>
    <submittedName>
        <fullName evidence="1">Uncharacterized protein</fullName>
    </submittedName>
</protein>